<dbReference type="EMBL" id="HACG01024599">
    <property type="protein sequence ID" value="CEK71464.1"/>
    <property type="molecule type" value="Transcribed_RNA"/>
</dbReference>
<name>A0A0B6ZS71_9EUPU</name>
<evidence type="ECO:0000313" key="1">
    <source>
        <dbReference type="EMBL" id="CEK71464.1"/>
    </source>
</evidence>
<organism evidence="1">
    <name type="scientific">Arion vulgaris</name>
    <dbReference type="NCBI Taxonomy" id="1028688"/>
    <lineage>
        <taxon>Eukaryota</taxon>
        <taxon>Metazoa</taxon>
        <taxon>Spiralia</taxon>
        <taxon>Lophotrochozoa</taxon>
        <taxon>Mollusca</taxon>
        <taxon>Gastropoda</taxon>
        <taxon>Heterobranchia</taxon>
        <taxon>Euthyneura</taxon>
        <taxon>Panpulmonata</taxon>
        <taxon>Eupulmonata</taxon>
        <taxon>Stylommatophora</taxon>
        <taxon>Helicina</taxon>
        <taxon>Arionoidea</taxon>
        <taxon>Arionidae</taxon>
        <taxon>Arion</taxon>
    </lineage>
</organism>
<sequence length="72" mass="7907">LFLATLAGPDNTRAGFQIQENCLICCDEECNDMSWAVVSSRGDIAVTLSQSQRHAEVQGLILFQQTRHGSPQ</sequence>
<proteinExistence type="predicted"/>
<gene>
    <name evidence="1" type="primary">ORF78492</name>
</gene>
<feature type="non-terminal residue" evidence="1">
    <location>
        <position position="1"/>
    </location>
</feature>
<protein>
    <submittedName>
        <fullName evidence="1">Uncharacterized protein</fullName>
    </submittedName>
</protein>
<accession>A0A0B6ZS71</accession>
<dbReference type="AlphaFoldDB" id="A0A0B6ZS71"/>
<reference evidence="1" key="1">
    <citation type="submission" date="2014-12" db="EMBL/GenBank/DDBJ databases">
        <title>Insight into the proteome of Arion vulgaris.</title>
        <authorList>
            <person name="Aradska J."/>
            <person name="Bulat T."/>
            <person name="Smidak R."/>
            <person name="Sarate P."/>
            <person name="Gangsoo J."/>
            <person name="Sialana F."/>
            <person name="Bilban M."/>
            <person name="Lubec G."/>
        </authorList>
    </citation>
    <scope>NUCLEOTIDE SEQUENCE</scope>
    <source>
        <tissue evidence="1">Skin</tissue>
    </source>
</reference>